<dbReference type="EMBL" id="CP020472">
    <property type="protein sequence ID" value="ARD21603.1"/>
    <property type="molecule type" value="Genomic_DNA"/>
</dbReference>
<dbReference type="InterPro" id="IPR013362">
    <property type="entry name" value="Pilus_4_PilV"/>
</dbReference>
<keyword evidence="3" id="KW-1185">Reference proteome</keyword>
<keyword evidence="1" id="KW-0472">Membrane</keyword>
<dbReference type="NCBIfam" id="TIGR02532">
    <property type="entry name" value="IV_pilin_GFxxxE"/>
    <property type="match status" value="1"/>
</dbReference>
<name>A0ABM6JJU5_9GAMM</name>
<evidence type="ECO:0000313" key="2">
    <source>
        <dbReference type="EMBL" id="ARD21603.1"/>
    </source>
</evidence>
<dbReference type="InterPro" id="IPR012902">
    <property type="entry name" value="N_methyl_site"/>
</dbReference>
<dbReference type="RefSeq" id="WP_080915232.1">
    <property type="nucleotide sequence ID" value="NZ_CP020472.1"/>
</dbReference>
<sequence>MSAKRNGFSLIEVLVSLVILTVGLIGIFNLHIVSKRGSFESFQQTQASYYANDIINRMRLNPSVLDSYGSATGTTYTGASLTAPSKACSGVAICTPAELQLWDVYEWQSAFIGEAEKDGANNVGGLPSPNGCIYVEPNKVVVVMSWTGIRKSHGTETGYSDYVINCGAKNNKKRIFEIETAIF</sequence>
<dbReference type="Pfam" id="PF07963">
    <property type="entry name" value="N_methyl"/>
    <property type="match status" value="1"/>
</dbReference>
<protein>
    <submittedName>
        <fullName evidence="2">Type IV pilus modification protein PilV</fullName>
    </submittedName>
</protein>
<dbReference type="Proteomes" id="UP000191820">
    <property type="component" value="Chromosome"/>
</dbReference>
<gene>
    <name evidence="2" type="ORF">SJ2017_1278</name>
</gene>
<keyword evidence="1" id="KW-1133">Transmembrane helix</keyword>
<evidence type="ECO:0000256" key="1">
    <source>
        <dbReference type="SAM" id="Phobius"/>
    </source>
</evidence>
<proteinExistence type="predicted"/>
<accession>A0ABM6JJU5</accession>
<feature type="transmembrane region" description="Helical" evidence="1">
    <location>
        <begin position="7"/>
        <end position="28"/>
    </location>
</feature>
<reference evidence="2 3" key="1">
    <citation type="submission" date="2017-03" db="EMBL/GenBank/DDBJ databases">
        <title>Genome sequencing of Shewanella japonica KCTC 22435.</title>
        <authorList>
            <person name="Kim K.M."/>
        </authorList>
    </citation>
    <scope>NUCLEOTIDE SEQUENCE [LARGE SCALE GENOMIC DNA]</scope>
    <source>
        <strain evidence="2 3">KCTC 22435</strain>
    </source>
</reference>
<keyword evidence="1" id="KW-0812">Transmembrane</keyword>
<evidence type="ECO:0000313" key="3">
    <source>
        <dbReference type="Proteomes" id="UP000191820"/>
    </source>
</evidence>
<dbReference type="NCBIfam" id="TIGR02523">
    <property type="entry name" value="type_IV_pilV"/>
    <property type="match status" value="1"/>
</dbReference>
<organism evidence="2 3">
    <name type="scientific">Shewanella japonica</name>
    <dbReference type="NCBI Taxonomy" id="93973"/>
    <lineage>
        <taxon>Bacteria</taxon>
        <taxon>Pseudomonadati</taxon>
        <taxon>Pseudomonadota</taxon>
        <taxon>Gammaproteobacteria</taxon>
        <taxon>Alteromonadales</taxon>
        <taxon>Shewanellaceae</taxon>
        <taxon>Shewanella</taxon>
    </lineage>
</organism>